<evidence type="ECO:0000256" key="5">
    <source>
        <dbReference type="ARBA" id="ARBA00022857"/>
    </source>
</evidence>
<dbReference type="SUPFAM" id="SSF51905">
    <property type="entry name" value="FAD/NAD(P)-binding domain"/>
    <property type="match status" value="2"/>
</dbReference>
<keyword evidence="3" id="KW-0285">Flavoprotein</keyword>
<evidence type="ECO:0000313" key="7">
    <source>
        <dbReference type="EMBL" id="QMT01862.1"/>
    </source>
</evidence>
<evidence type="ECO:0000313" key="8">
    <source>
        <dbReference type="Proteomes" id="UP000515663"/>
    </source>
</evidence>
<dbReference type="PRINTS" id="PR00370">
    <property type="entry name" value="FMOXYGENASE"/>
</dbReference>
<evidence type="ECO:0000256" key="3">
    <source>
        <dbReference type="ARBA" id="ARBA00022630"/>
    </source>
</evidence>
<keyword evidence="5" id="KW-0521">NADP</keyword>
<accession>A0A7D7QGR3</accession>
<evidence type="ECO:0000256" key="1">
    <source>
        <dbReference type="ARBA" id="ARBA00009183"/>
    </source>
</evidence>
<dbReference type="AlphaFoldDB" id="A0A7D7QGR3"/>
<keyword evidence="6" id="KW-0560">Oxidoreductase</keyword>
<dbReference type="InterPro" id="IPR000960">
    <property type="entry name" value="Flavin_mOase"/>
</dbReference>
<dbReference type="GO" id="GO:0004499">
    <property type="term" value="F:N,N-dimethylaniline monooxygenase activity"/>
    <property type="evidence" value="ECO:0007669"/>
    <property type="project" value="InterPro"/>
</dbReference>
<dbReference type="Gene3D" id="3.50.50.60">
    <property type="entry name" value="FAD/NAD(P)-binding domain"/>
    <property type="match status" value="1"/>
</dbReference>
<keyword evidence="8" id="KW-1185">Reference proteome</keyword>
<dbReference type="InterPro" id="IPR050346">
    <property type="entry name" value="FMO-like"/>
</dbReference>
<proteinExistence type="inferred from homology"/>
<dbReference type="InterPro" id="IPR020946">
    <property type="entry name" value="Flavin_mOase-like"/>
</dbReference>
<dbReference type="GO" id="GO:0050660">
    <property type="term" value="F:flavin adenine dinucleotide binding"/>
    <property type="evidence" value="ECO:0007669"/>
    <property type="project" value="InterPro"/>
</dbReference>
<dbReference type="PIRSF" id="PIRSF000332">
    <property type="entry name" value="FMO"/>
    <property type="match status" value="1"/>
</dbReference>
<gene>
    <name evidence="7" type="ORF">H1R19_01250</name>
</gene>
<comment type="similarity">
    <text evidence="2">Belongs to the FAD-binding monooxygenase family.</text>
</comment>
<dbReference type="RefSeq" id="WP_219850359.1">
    <property type="nucleotide sequence ID" value="NZ_CP059491.1"/>
</dbReference>
<evidence type="ECO:0000256" key="2">
    <source>
        <dbReference type="ARBA" id="ARBA00010139"/>
    </source>
</evidence>
<dbReference type="InterPro" id="IPR036188">
    <property type="entry name" value="FAD/NAD-bd_sf"/>
</dbReference>
<dbReference type="Proteomes" id="UP000515663">
    <property type="component" value="Chromosome"/>
</dbReference>
<dbReference type="EMBL" id="CP059491">
    <property type="protein sequence ID" value="QMT01862.1"/>
    <property type="molecule type" value="Genomic_DNA"/>
</dbReference>
<dbReference type="GO" id="GO:0050661">
    <property type="term" value="F:NADP binding"/>
    <property type="evidence" value="ECO:0007669"/>
    <property type="project" value="InterPro"/>
</dbReference>
<sequence>MKIAIIGAGFAGLSSAKVLGSLGHEITVFEKAPDVGGVWSSTRRYPGLTTQNNKQTYHLSELKMPRRYPQWLASEQVQEYLETYVERFGLGGCLRLGTEITKVTPTTDEDGWLVTANGETEQFDHVVVANGIFSTPVIPDYEGVAELEAAGGRLISTSDLRSLDEVAGRHVLMVGYGKSSCDVAAAVAEVAESTDLIARDLLWKVPRKVAGILNYKYLLLTRFGEGLFPYQKLTGVEKLLHANNSRIAHGLTESVGAVVTRQLGLEKLGLVPEKPFHTIAKASVSLASEGFYEGVRDGSITVHRRRTITRFLEKNSKPYAELSDGTVLRADVVICGTGFRQEVPFFDDAIQQRLTDADGNFLLYRHILPLDVPNLTFAGYNSSFFSPLSAEMAAVWTGSYLAGAHKLPTADQMRASTTERIAWMEARTDGHHARGTNVVPFSLHNIDEVLDEAGLNLGKFTRALQWLAPVSPWSYRKVSRKLARRIASLEQPRAD</sequence>
<dbReference type="PANTHER" id="PTHR23023">
    <property type="entry name" value="DIMETHYLANILINE MONOOXYGENASE"/>
    <property type="match status" value="1"/>
</dbReference>
<dbReference type="Pfam" id="PF00743">
    <property type="entry name" value="FMO-like"/>
    <property type="match status" value="1"/>
</dbReference>
<comment type="similarity">
    <text evidence="1">Belongs to the FMO family.</text>
</comment>
<keyword evidence="4" id="KW-0274">FAD</keyword>
<organism evidence="7 8">
    <name type="scientific">Gordonia jinghuaiqii</name>
    <dbReference type="NCBI Taxonomy" id="2758710"/>
    <lineage>
        <taxon>Bacteria</taxon>
        <taxon>Bacillati</taxon>
        <taxon>Actinomycetota</taxon>
        <taxon>Actinomycetes</taxon>
        <taxon>Mycobacteriales</taxon>
        <taxon>Gordoniaceae</taxon>
        <taxon>Gordonia</taxon>
    </lineage>
</organism>
<name>A0A7D7QGR3_9ACTN</name>
<dbReference type="KEGG" id="gji:H1R19_01250"/>
<evidence type="ECO:0000256" key="4">
    <source>
        <dbReference type="ARBA" id="ARBA00022827"/>
    </source>
</evidence>
<evidence type="ECO:0000256" key="6">
    <source>
        <dbReference type="ARBA" id="ARBA00023002"/>
    </source>
</evidence>
<protein>
    <submittedName>
        <fullName evidence="7">NAD(P)/FAD-dependent oxidoreductase</fullName>
    </submittedName>
</protein>
<reference evidence="8" key="1">
    <citation type="submission" date="2020-07" db="EMBL/GenBank/DDBJ databases">
        <title>novel species isolated from the respiratory tract of Marmot.</title>
        <authorList>
            <person name="Zhang G."/>
        </authorList>
    </citation>
    <scope>NUCLEOTIDE SEQUENCE [LARGE SCALE GENOMIC DNA]</scope>
    <source>
        <strain evidence="8">686</strain>
    </source>
</reference>